<comment type="subcellular location">
    <subcellularLocation>
        <location evidence="1">Membrane</location>
        <topology evidence="1">Multi-pass membrane protein</topology>
    </subcellularLocation>
</comment>
<feature type="transmembrane region" description="Helical" evidence="4">
    <location>
        <begin position="370"/>
        <end position="393"/>
    </location>
</feature>
<dbReference type="PROSITE" id="PS50850">
    <property type="entry name" value="MFS"/>
    <property type="match status" value="1"/>
</dbReference>
<evidence type="ECO:0000256" key="4">
    <source>
        <dbReference type="SAM" id="Phobius"/>
    </source>
</evidence>
<dbReference type="Pfam" id="PF07690">
    <property type="entry name" value="MFS_1"/>
    <property type="match status" value="1"/>
</dbReference>
<feature type="transmembrane region" description="Helical" evidence="4">
    <location>
        <begin position="245"/>
        <end position="268"/>
    </location>
</feature>
<feature type="domain" description="Major facilitator superfamily (MFS) profile" evidence="5">
    <location>
        <begin position="46"/>
        <end position="425"/>
    </location>
</feature>
<evidence type="ECO:0000313" key="6">
    <source>
        <dbReference type="EMBL" id="QSS61142.1"/>
    </source>
</evidence>
<evidence type="ECO:0000256" key="2">
    <source>
        <dbReference type="ARBA" id="ARBA00006727"/>
    </source>
</evidence>
<protein>
    <submittedName>
        <fullName evidence="6">Monocarboxylate permease-like protein</fullName>
    </submittedName>
</protein>
<feature type="region of interest" description="Disordered" evidence="3">
    <location>
        <begin position="1"/>
        <end position="34"/>
    </location>
</feature>
<organism evidence="6 7">
    <name type="scientific">Ajellomyces capsulatus</name>
    <name type="common">Darling's disease fungus</name>
    <name type="synonym">Histoplasma capsulatum</name>
    <dbReference type="NCBI Taxonomy" id="5037"/>
    <lineage>
        <taxon>Eukaryota</taxon>
        <taxon>Fungi</taxon>
        <taxon>Dikarya</taxon>
        <taxon>Ascomycota</taxon>
        <taxon>Pezizomycotina</taxon>
        <taxon>Eurotiomycetes</taxon>
        <taxon>Eurotiomycetidae</taxon>
        <taxon>Onygenales</taxon>
        <taxon>Ajellomycetaceae</taxon>
        <taxon>Histoplasma</taxon>
    </lineage>
</organism>
<feature type="compositionally biased region" description="Basic and acidic residues" evidence="3">
    <location>
        <begin position="13"/>
        <end position="24"/>
    </location>
</feature>
<accession>A0A8A1M9H5</accession>
<feature type="transmembrane region" description="Helical" evidence="4">
    <location>
        <begin position="309"/>
        <end position="329"/>
    </location>
</feature>
<dbReference type="OrthoDB" id="6499973at2759"/>
<feature type="transmembrane region" description="Helical" evidence="4">
    <location>
        <begin position="335"/>
        <end position="358"/>
    </location>
</feature>
<name>A0A8A1M9H5_AJECA</name>
<evidence type="ECO:0000256" key="1">
    <source>
        <dbReference type="ARBA" id="ARBA00004141"/>
    </source>
</evidence>
<feature type="transmembrane region" description="Helical" evidence="4">
    <location>
        <begin position="204"/>
        <end position="224"/>
    </location>
</feature>
<comment type="similarity">
    <text evidence="2">Belongs to the major facilitator superfamily. Monocarboxylate porter (TC 2.A.1.13) family.</text>
</comment>
<dbReference type="Gene3D" id="1.20.1250.20">
    <property type="entry name" value="MFS general substrate transporter like domains"/>
    <property type="match status" value="2"/>
</dbReference>
<dbReference type="PANTHER" id="PTHR11360:SF281">
    <property type="entry name" value="ASPYRIDONES EFFLUX PROTEIN APDF-RELATED"/>
    <property type="match status" value="1"/>
</dbReference>
<dbReference type="AlphaFoldDB" id="A0A8A1M9H5"/>
<gene>
    <name evidence="6" type="ORF">I7I51_03314</name>
</gene>
<feature type="transmembrane region" description="Helical" evidence="4">
    <location>
        <begin position="85"/>
        <end position="107"/>
    </location>
</feature>
<dbReference type="GO" id="GO:0016020">
    <property type="term" value="C:membrane"/>
    <property type="evidence" value="ECO:0007669"/>
    <property type="project" value="UniProtKB-SubCell"/>
</dbReference>
<dbReference type="InterPro" id="IPR036259">
    <property type="entry name" value="MFS_trans_sf"/>
</dbReference>
<dbReference type="GO" id="GO:0022857">
    <property type="term" value="F:transmembrane transporter activity"/>
    <property type="evidence" value="ECO:0007669"/>
    <property type="project" value="InterPro"/>
</dbReference>
<dbReference type="CDD" id="cd17352">
    <property type="entry name" value="MFS_MCT_SLC16"/>
    <property type="match status" value="1"/>
</dbReference>
<keyword evidence="4" id="KW-1133">Transmembrane helix</keyword>
<sequence>MAESSHEASSTPDVHDLKSSHEGDSGNCVDSKPNDSYPDGGVRAWAVAIGTSGILCTTFGLANAFGVLQEYYASHQLSSTSQSAISWIGSLQICALFSGALVGGPLFDRYGAKVIWPSAVLYVFSIMLTSIAKEYYQFILAQGVLGGISMGMTMSPSMAATPQYFNKNRGAAMGIAVAGSSVGGVVFPIVLGKLLNSTTIGFGWSIRILGFLILAILAPSCAAIRARLPPRKGKFFLLSAFKKPLYVTIITFACLMILCIFTPIFYLPVYAVQHGMDETLASYLIAILNAASFLGRVVPGVLADKLGSLNAVIASGVSSGILILCWPKITSNAGIIVFAGLFGFCSGAIISGVIVCLSTSTDDPKTIGTYMGMGMGISSIAGLIGPPITGALVNRYHGFVEVSIFSGVMVLIGSAVAVFAKTLTEKGIFGKS</sequence>
<dbReference type="PANTHER" id="PTHR11360">
    <property type="entry name" value="MONOCARBOXYLATE TRANSPORTER"/>
    <property type="match status" value="1"/>
</dbReference>
<dbReference type="EMBL" id="CP069111">
    <property type="protein sequence ID" value="QSS61142.1"/>
    <property type="molecule type" value="Genomic_DNA"/>
</dbReference>
<feature type="transmembrane region" description="Helical" evidence="4">
    <location>
        <begin position="399"/>
        <end position="420"/>
    </location>
</feature>
<keyword evidence="4" id="KW-0812">Transmembrane</keyword>
<evidence type="ECO:0000256" key="3">
    <source>
        <dbReference type="SAM" id="MobiDB-lite"/>
    </source>
</evidence>
<dbReference type="InterPro" id="IPR011701">
    <property type="entry name" value="MFS"/>
</dbReference>
<dbReference type="InterPro" id="IPR050327">
    <property type="entry name" value="Proton-linked_MCT"/>
</dbReference>
<reference evidence="6" key="1">
    <citation type="submission" date="2021-01" db="EMBL/GenBank/DDBJ databases">
        <title>Chromosome-level genome assembly of a human fungal pathogen reveals clustering of transcriptionally co-regulated genes.</title>
        <authorList>
            <person name="Voorhies M."/>
            <person name="Cohen S."/>
            <person name="Shea T.P."/>
            <person name="Petrus S."/>
            <person name="Munoz J.F."/>
            <person name="Poplawski S."/>
            <person name="Goldman W.E."/>
            <person name="Michael T."/>
            <person name="Cuomo C.A."/>
            <person name="Sil A."/>
            <person name="Beyhan S."/>
        </authorList>
    </citation>
    <scope>NUCLEOTIDE SEQUENCE</scope>
    <source>
        <strain evidence="6">WU24</strain>
    </source>
</reference>
<dbReference type="VEuPathDB" id="FungiDB:I7I51_03314"/>
<feature type="transmembrane region" description="Helical" evidence="4">
    <location>
        <begin position="138"/>
        <end position="159"/>
    </location>
</feature>
<dbReference type="InterPro" id="IPR020846">
    <property type="entry name" value="MFS_dom"/>
</dbReference>
<evidence type="ECO:0000259" key="5">
    <source>
        <dbReference type="PROSITE" id="PS50850"/>
    </source>
</evidence>
<feature type="transmembrane region" description="Helical" evidence="4">
    <location>
        <begin position="171"/>
        <end position="192"/>
    </location>
</feature>
<proteinExistence type="inferred from homology"/>
<feature type="transmembrane region" description="Helical" evidence="4">
    <location>
        <begin position="114"/>
        <end position="132"/>
    </location>
</feature>
<keyword evidence="4" id="KW-0472">Membrane</keyword>
<evidence type="ECO:0000313" key="7">
    <source>
        <dbReference type="Proteomes" id="UP000663671"/>
    </source>
</evidence>
<dbReference type="Proteomes" id="UP000663671">
    <property type="component" value="Chromosome 5"/>
</dbReference>
<feature type="transmembrane region" description="Helical" evidence="4">
    <location>
        <begin position="280"/>
        <end position="302"/>
    </location>
</feature>
<dbReference type="SUPFAM" id="SSF103473">
    <property type="entry name" value="MFS general substrate transporter"/>
    <property type="match status" value="1"/>
</dbReference>
<feature type="transmembrane region" description="Helical" evidence="4">
    <location>
        <begin position="44"/>
        <end position="65"/>
    </location>
</feature>